<dbReference type="FunFam" id="3.30.300.30:FF:000008">
    <property type="entry name" value="2,3-dihydroxybenzoate-AMP ligase"/>
    <property type="match status" value="1"/>
</dbReference>
<organism evidence="5 6">
    <name type="scientific">Desulfomonile tiedjei</name>
    <dbReference type="NCBI Taxonomy" id="2358"/>
    <lineage>
        <taxon>Bacteria</taxon>
        <taxon>Pseudomonadati</taxon>
        <taxon>Thermodesulfobacteriota</taxon>
        <taxon>Desulfomonilia</taxon>
        <taxon>Desulfomonilales</taxon>
        <taxon>Desulfomonilaceae</taxon>
        <taxon>Desulfomonile</taxon>
    </lineage>
</organism>
<dbReference type="Pfam" id="PF13193">
    <property type="entry name" value="AMP-binding_C"/>
    <property type="match status" value="1"/>
</dbReference>
<proteinExistence type="inferred from homology"/>
<comment type="caution">
    <text evidence="5">The sequence shown here is derived from an EMBL/GenBank/DDBJ whole genome shotgun (WGS) entry which is preliminary data.</text>
</comment>
<feature type="domain" description="AMP-dependent synthetase/ligase" evidence="3">
    <location>
        <begin position="13"/>
        <end position="382"/>
    </location>
</feature>
<dbReference type="Gene3D" id="3.40.50.12780">
    <property type="entry name" value="N-terminal domain of ligase-like"/>
    <property type="match status" value="1"/>
</dbReference>
<dbReference type="InterPro" id="IPR042099">
    <property type="entry name" value="ANL_N_sf"/>
</dbReference>
<feature type="domain" description="AMP-binding enzyme C-terminal" evidence="4">
    <location>
        <begin position="432"/>
        <end position="512"/>
    </location>
</feature>
<evidence type="ECO:0000259" key="3">
    <source>
        <dbReference type="Pfam" id="PF00501"/>
    </source>
</evidence>
<dbReference type="GO" id="GO:0006631">
    <property type="term" value="P:fatty acid metabolic process"/>
    <property type="evidence" value="ECO:0007669"/>
    <property type="project" value="TreeGrafter"/>
</dbReference>
<evidence type="ECO:0000259" key="4">
    <source>
        <dbReference type="Pfam" id="PF13193"/>
    </source>
</evidence>
<dbReference type="Pfam" id="PF00501">
    <property type="entry name" value="AMP-binding"/>
    <property type="match status" value="1"/>
</dbReference>
<protein>
    <submittedName>
        <fullName evidence="5">AMP-binding protein</fullName>
    </submittedName>
</protein>
<dbReference type="InterPro" id="IPR000873">
    <property type="entry name" value="AMP-dep_synth/lig_dom"/>
</dbReference>
<dbReference type="GO" id="GO:0031956">
    <property type="term" value="F:medium-chain fatty acid-CoA ligase activity"/>
    <property type="evidence" value="ECO:0007669"/>
    <property type="project" value="TreeGrafter"/>
</dbReference>
<evidence type="ECO:0000313" key="6">
    <source>
        <dbReference type="Proteomes" id="UP000807825"/>
    </source>
</evidence>
<evidence type="ECO:0000256" key="1">
    <source>
        <dbReference type="ARBA" id="ARBA00006432"/>
    </source>
</evidence>
<dbReference type="Proteomes" id="UP000807825">
    <property type="component" value="Unassembled WGS sequence"/>
</dbReference>
<reference evidence="5" key="1">
    <citation type="submission" date="2020-07" db="EMBL/GenBank/DDBJ databases">
        <title>Huge and variable diversity of episymbiotic CPR bacteria and DPANN archaea in groundwater ecosystems.</title>
        <authorList>
            <person name="He C.Y."/>
            <person name="Keren R."/>
            <person name="Whittaker M."/>
            <person name="Farag I.F."/>
            <person name="Doudna J."/>
            <person name="Cate J.H.D."/>
            <person name="Banfield J.F."/>
        </authorList>
    </citation>
    <scope>NUCLEOTIDE SEQUENCE</scope>
    <source>
        <strain evidence="5">NC_groundwater_1664_Pr3_B-0.1um_52_9</strain>
    </source>
</reference>
<keyword evidence="2" id="KW-0436">Ligase</keyword>
<evidence type="ECO:0000313" key="5">
    <source>
        <dbReference type="EMBL" id="MBI5249401.1"/>
    </source>
</evidence>
<gene>
    <name evidence="5" type="ORF">HY912_07895</name>
</gene>
<dbReference type="PROSITE" id="PS00455">
    <property type="entry name" value="AMP_BINDING"/>
    <property type="match status" value="1"/>
</dbReference>
<dbReference type="AlphaFoldDB" id="A0A9D6V3M2"/>
<dbReference type="InterPro" id="IPR045851">
    <property type="entry name" value="AMP-bd_C_sf"/>
</dbReference>
<dbReference type="InterPro" id="IPR020845">
    <property type="entry name" value="AMP-binding_CS"/>
</dbReference>
<accession>A0A9D6V3M2</accession>
<sequence>MTISKWIHMGTVLRQQATHYPHKLGCQDKKRDLSFNEWNDRSCRLGNGLTDMGCGHGDRFAVIAYNRVEWMEMYAGCAKAGQICVPLMFRLAAPEIEYIVNDSGCKAFIIEKAFVGLVNSIKDKLPIPSGNYIYLGEPGDEVPDGYVGYEEWLAKSSSDEPDIMVDAEDPWTFMYTSGTTGKPKGVVRTHESYMAMYYLDIANMGIRPTDKVMMVMPMCHVNSIFYSFPYTLVGAPVCVYNESSFSPEDFLETVQKHRITFTSLVPTHYIMILSLPQEIKDRFDVSNMRQLLISSAPARKDTKVAILDFFKNAELWEAYGSTEAGLVTLCRPQDQLRKLGTIGQEIFGVDRIKVLDDEGNEVPDGQVGELYARTPMLFKEYWHLPEKTKEVFVGEWFTAGDMCYRDPDGFYVLVDRKANMIITGGENVFPSEVENALGAHPAVKDVAVIGIPHDKWGEAVHAVVILHEDREITEGLKEEIKRFAKNKIAAYKIPKTLDFIEDDDMPRTGTGKILHRKLREKYGTWSQSR</sequence>
<dbReference type="PANTHER" id="PTHR43201">
    <property type="entry name" value="ACYL-COA SYNTHETASE"/>
    <property type="match status" value="1"/>
</dbReference>
<dbReference type="Gene3D" id="3.30.300.30">
    <property type="match status" value="1"/>
</dbReference>
<dbReference type="InterPro" id="IPR025110">
    <property type="entry name" value="AMP-bd_C"/>
</dbReference>
<dbReference type="PANTHER" id="PTHR43201:SF5">
    <property type="entry name" value="MEDIUM-CHAIN ACYL-COA LIGASE ACSF2, MITOCHONDRIAL"/>
    <property type="match status" value="1"/>
</dbReference>
<dbReference type="EMBL" id="JACRDE010000217">
    <property type="protein sequence ID" value="MBI5249401.1"/>
    <property type="molecule type" value="Genomic_DNA"/>
</dbReference>
<comment type="similarity">
    <text evidence="1">Belongs to the ATP-dependent AMP-binding enzyme family.</text>
</comment>
<dbReference type="SUPFAM" id="SSF56801">
    <property type="entry name" value="Acetyl-CoA synthetase-like"/>
    <property type="match status" value="1"/>
</dbReference>
<evidence type="ECO:0000256" key="2">
    <source>
        <dbReference type="ARBA" id="ARBA00022598"/>
    </source>
</evidence>
<name>A0A9D6V3M2_9BACT</name>